<dbReference type="EMBL" id="CP093343">
    <property type="protein sequence ID" value="WOG83156.1"/>
    <property type="molecule type" value="Genomic_DNA"/>
</dbReference>
<dbReference type="AlphaFoldDB" id="A0A166H157"/>
<gene>
    <name evidence="1" type="ORF">DCAR_0102330</name>
</gene>
<dbReference type="Proteomes" id="UP000077755">
    <property type="component" value="Chromosome 1"/>
</dbReference>
<keyword evidence="2" id="KW-1185">Reference proteome</keyword>
<reference evidence="1" key="1">
    <citation type="journal article" date="2016" name="Nat. Genet.">
        <title>A high-quality carrot genome assembly provides new insights into carotenoid accumulation and asterid genome evolution.</title>
        <authorList>
            <person name="Iorizzo M."/>
            <person name="Ellison S."/>
            <person name="Senalik D."/>
            <person name="Zeng P."/>
            <person name="Satapoomin P."/>
            <person name="Huang J."/>
            <person name="Bowman M."/>
            <person name="Iovene M."/>
            <person name="Sanseverino W."/>
            <person name="Cavagnaro P."/>
            <person name="Yildiz M."/>
            <person name="Macko-Podgorni A."/>
            <person name="Moranska E."/>
            <person name="Grzebelus E."/>
            <person name="Grzebelus D."/>
            <person name="Ashrafi H."/>
            <person name="Zheng Z."/>
            <person name="Cheng S."/>
            <person name="Spooner D."/>
            <person name="Van Deynze A."/>
            <person name="Simon P."/>
        </authorList>
    </citation>
    <scope>NUCLEOTIDE SEQUENCE</scope>
    <source>
        <tissue evidence="1">Leaf</tissue>
    </source>
</reference>
<name>A0A166H157_DAUCS</name>
<organism evidence="1 2">
    <name type="scientific">Daucus carota subsp. sativus</name>
    <name type="common">Carrot</name>
    <dbReference type="NCBI Taxonomy" id="79200"/>
    <lineage>
        <taxon>Eukaryota</taxon>
        <taxon>Viridiplantae</taxon>
        <taxon>Streptophyta</taxon>
        <taxon>Embryophyta</taxon>
        <taxon>Tracheophyta</taxon>
        <taxon>Spermatophyta</taxon>
        <taxon>Magnoliopsida</taxon>
        <taxon>eudicotyledons</taxon>
        <taxon>Gunneridae</taxon>
        <taxon>Pentapetalae</taxon>
        <taxon>asterids</taxon>
        <taxon>campanulids</taxon>
        <taxon>Apiales</taxon>
        <taxon>Apiaceae</taxon>
        <taxon>Apioideae</taxon>
        <taxon>Scandiceae</taxon>
        <taxon>Daucinae</taxon>
        <taxon>Daucus</taxon>
        <taxon>Daucus sect. Daucus</taxon>
    </lineage>
</organism>
<dbReference type="Gramene" id="KZN09594">
    <property type="protein sequence ID" value="KZN09594"/>
    <property type="gene ID" value="DCAR_002250"/>
</dbReference>
<sequence>MITFLDPSIGECRFLVGVTEYSKSLGCGLDNRWATGLLLIIWVVWVLMK</sequence>
<reference evidence="1" key="2">
    <citation type="submission" date="2022-03" db="EMBL/GenBank/DDBJ databases">
        <title>Draft title - Genomic analysis of global carrot germplasm unveils the trajectory of domestication and the origin of high carotenoid orange carrot.</title>
        <authorList>
            <person name="Iorizzo M."/>
            <person name="Ellison S."/>
            <person name="Senalik D."/>
            <person name="Macko-Podgorni A."/>
            <person name="Grzebelus D."/>
            <person name="Bostan H."/>
            <person name="Rolling W."/>
            <person name="Curaba J."/>
            <person name="Simon P."/>
        </authorList>
    </citation>
    <scope>NUCLEOTIDE SEQUENCE</scope>
    <source>
        <tissue evidence="1">Leaf</tissue>
    </source>
</reference>
<evidence type="ECO:0000313" key="2">
    <source>
        <dbReference type="Proteomes" id="UP000077755"/>
    </source>
</evidence>
<proteinExistence type="predicted"/>
<protein>
    <submittedName>
        <fullName evidence="1">Uncharacterized protein</fullName>
    </submittedName>
</protein>
<accession>A0A166H157</accession>
<evidence type="ECO:0000313" key="1">
    <source>
        <dbReference type="EMBL" id="WOG83156.1"/>
    </source>
</evidence>